<accession>L1J693</accession>
<reference evidence="2 4" key="1">
    <citation type="journal article" date="2012" name="Nature">
        <title>Algal genomes reveal evolutionary mosaicism and the fate of nucleomorphs.</title>
        <authorList>
            <consortium name="DOE Joint Genome Institute"/>
            <person name="Curtis B.A."/>
            <person name="Tanifuji G."/>
            <person name="Burki F."/>
            <person name="Gruber A."/>
            <person name="Irimia M."/>
            <person name="Maruyama S."/>
            <person name="Arias M.C."/>
            <person name="Ball S.G."/>
            <person name="Gile G.H."/>
            <person name="Hirakawa Y."/>
            <person name="Hopkins J.F."/>
            <person name="Kuo A."/>
            <person name="Rensing S.A."/>
            <person name="Schmutz J."/>
            <person name="Symeonidi A."/>
            <person name="Elias M."/>
            <person name="Eveleigh R.J."/>
            <person name="Herman E.K."/>
            <person name="Klute M.J."/>
            <person name="Nakayama T."/>
            <person name="Obornik M."/>
            <person name="Reyes-Prieto A."/>
            <person name="Armbrust E.V."/>
            <person name="Aves S.J."/>
            <person name="Beiko R.G."/>
            <person name="Coutinho P."/>
            <person name="Dacks J.B."/>
            <person name="Durnford D.G."/>
            <person name="Fast N.M."/>
            <person name="Green B.R."/>
            <person name="Grisdale C.J."/>
            <person name="Hempel F."/>
            <person name="Henrissat B."/>
            <person name="Hoppner M.P."/>
            <person name="Ishida K."/>
            <person name="Kim E."/>
            <person name="Koreny L."/>
            <person name="Kroth P.G."/>
            <person name="Liu Y."/>
            <person name="Malik S.B."/>
            <person name="Maier U.G."/>
            <person name="McRose D."/>
            <person name="Mock T."/>
            <person name="Neilson J.A."/>
            <person name="Onodera N.T."/>
            <person name="Poole A.M."/>
            <person name="Pritham E.J."/>
            <person name="Richards T.A."/>
            <person name="Rocap G."/>
            <person name="Roy S.W."/>
            <person name="Sarai C."/>
            <person name="Schaack S."/>
            <person name="Shirato S."/>
            <person name="Slamovits C.H."/>
            <person name="Spencer D.F."/>
            <person name="Suzuki S."/>
            <person name="Worden A.Z."/>
            <person name="Zauner S."/>
            <person name="Barry K."/>
            <person name="Bell C."/>
            <person name="Bharti A.K."/>
            <person name="Crow J.A."/>
            <person name="Grimwood J."/>
            <person name="Kramer R."/>
            <person name="Lindquist E."/>
            <person name="Lucas S."/>
            <person name="Salamov A."/>
            <person name="McFadden G.I."/>
            <person name="Lane C.E."/>
            <person name="Keeling P.J."/>
            <person name="Gray M.W."/>
            <person name="Grigoriev I.V."/>
            <person name="Archibald J.M."/>
        </authorList>
    </citation>
    <scope>NUCLEOTIDE SEQUENCE</scope>
    <source>
        <strain evidence="2 4">CCMP2712</strain>
    </source>
</reference>
<evidence type="ECO:0000313" key="4">
    <source>
        <dbReference type="Proteomes" id="UP000011087"/>
    </source>
</evidence>
<protein>
    <submittedName>
        <fullName evidence="2 3">Uncharacterized protein</fullName>
    </submittedName>
</protein>
<dbReference type="EMBL" id="JH993009">
    <property type="protein sequence ID" value="EKX43634.1"/>
    <property type="molecule type" value="Genomic_DNA"/>
</dbReference>
<evidence type="ECO:0000313" key="3">
    <source>
        <dbReference type="EnsemblProtists" id="EKX43634"/>
    </source>
</evidence>
<sequence length="87" mass="9712">MFQRLFQAIQSLRSRKGVLFFAWISIFVFVCALLVIIVAKSLPKCTSTSMPCILGQTGGCLCSIRSYDGSCWLRTTSLMKCYTTTIV</sequence>
<organism evidence="2">
    <name type="scientific">Guillardia theta (strain CCMP2712)</name>
    <name type="common">Cryptophyte</name>
    <dbReference type="NCBI Taxonomy" id="905079"/>
    <lineage>
        <taxon>Eukaryota</taxon>
        <taxon>Cryptophyceae</taxon>
        <taxon>Pyrenomonadales</taxon>
        <taxon>Geminigeraceae</taxon>
        <taxon>Guillardia</taxon>
    </lineage>
</organism>
<feature type="non-terminal residue" evidence="2">
    <location>
        <position position="87"/>
    </location>
</feature>
<feature type="transmembrane region" description="Helical" evidence="1">
    <location>
        <begin position="20"/>
        <end position="39"/>
    </location>
</feature>
<reference evidence="3" key="3">
    <citation type="submission" date="2015-06" db="UniProtKB">
        <authorList>
            <consortium name="EnsemblProtists"/>
        </authorList>
    </citation>
    <scope>IDENTIFICATION</scope>
</reference>
<dbReference type="PaxDb" id="55529-EKX43634"/>
<keyword evidence="1" id="KW-1133">Transmembrane helix</keyword>
<gene>
    <name evidence="2" type="ORF">GUITHDRAFT_153229</name>
</gene>
<dbReference type="KEGG" id="gtt:GUITHDRAFT_153229"/>
<dbReference type="RefSeq" id="XP_005830614.1">
    <property type="nucleotide sequence ID" value="XM_005830557.1"/>
</dbReference>
<dbReference type="EnsemblProtists" id="EKX43634">
    <property type="protein sequence ID" value="EKX43634"/>
    <property type="gene ID" value="GUITHDRAFT_153229"/>
</dbReference>
<name>L1J693_GUITC</name>
<proteinExistence type="predicted"/>
<dbReference type="AlphaFoldDB" id="L1J693"/>
<dbReference type="GeneID" id="17300337"/>
<evidence type="ECO:0000313" key="2">
    <source>
        <dbReference type="EMBL" id="EKX43634.1"/>
    </source>
</evidence>
<evidence type="ECO:0000256" key="1">
    <source>
        <dbReference type="SAM" id="Phobius"/>
    </source>
</evidence>
<reference evidence="4" key="2">
    <citation type="submission" date="2012-11" db="EMBL/GenBank/DDBJ databases">
        <authorList>
            <person name="Kuo A."/>
            <person name="Curtis B.A."/>
            <person name="Tanifuji G."/>
            <person name="Burki F."/>
            <person name="Gruber A."/>
            <person name="Irimia M."/>
            <person name="Maruyama S."/>
            <person name="Arias M.C."/>
            <person name="Ball S.G."/>
            <person name="Gile G.H."/>
            <person name="Hirakawa Y."/>
            <person name="Hopkins J.F."/>
            <person name="Rensing S.A."/>
            <person name="Schmutz J."/>
            <person name="Symeonidi A."/>
            <person name="Elias M."/>
            <person name="Eveleigh R.J."/>
            <person name="Herman E.K."/>
            <person name="Klute M.J."/>
            <person name="Nakayama T."/>
            <person name="Obornik M."/>
            <person name="Reyes-Prieto A."/>
            <person name="Armbrust E.V."/>
            <person name="Aves S.J."/>
            <person name="Beiko R.G."/>
            <person name="Coutinho P."/>
            <person name="Dacks J.B."/>
            <person name="Durnford D.G."/>
            <person name="Fast N.M."/>
            <person name="Green B.R."/>
            <person name="Grisdale C."/>
            <person name="Hempe F."/>
            <person name="Henrissat B."/>
            <person name="Hoppner M.P."/>
            <person name="Ishida K.-I."/>
            <person name="Kim E."/>
            <person name="Koreny L."/>
            <person name="Kroth P.G."/>
            <person name="Liu Y."/>
            <person name="Malik S.-B."/>
            <person name="Maier U.G."/>
            <person name="McRose D."/>
            <person name="Mock T."/>
            <person name="Neilson J.A."/>
            <person name="Onodera N.T."/>
            <person name="Poole A.M."/>
            <person name="Pritham E.J."/>
            <person name="Richards T.A."/>
            <person name="Rocap G."/>
            <person name="Roy S.W."/>
            <person name="Sarai C."/>
            <person name="Schaack S."/>
            <person name="Shirato S."/>
            <person name="Slamovits C.H."/>
            <person name="Spencer D.F."/>
            <person name="Suzuki S."/>
            <person name="Worden A.Z."/>
            <person name="Zauner S."/>
            <person name="Barry K."/>
            <person name="Bell C."/>
            <person name="Bharti A.K."/>
            <person name="Crow J.A."/>
            <person name="Grimwood J."/>
            <person name="Kramer R."/>
            <person name="Lindquist E."/>
            <person name="Lucas S."/>
            <person name="Salamov A."/>
            <person name="McFadden G.I."/>
            <person name="Lane C.E."/>
            <person name="Keeling P.J."/>
            <person name="Gray M.W."/>
            <person name="Grigoriev I.V."/>
            <person name="Archibald J.M."/>
        </authorList>
    </citation>
    <scope>NUCLEOTIDE SEQUENCE</scope>
    <source>
        <strain evidence="4">CCMP2712</strain>
    </source>
</reference>
<dbReference type="Proteomes" id="UP000011087">
    <property type="component" value="Unassembled WGS sequence"/>
</dbReference>
<keyword evidence="1" id="KW-0812">Transmembrane</keyword>
<keyword evidence="1" id="KW-0472">Membrane</keyword>
<keyword evidence="4" id="KW-1185">Reference proteome</keyword>
<dbReference type="HOGENOM" id="CLU_2490188_0_0_1"/>